<dbReference type="InterPro" id="IPR047715">
    <property type="entry name" value="EboA_dom"/>
</dbReference>
<name>A0A7W7SUC2_9ACTN</name>
<organism evidence="2 3">
    <name type="scientific">Micromonospora polyrhachis</name>
    <dbReference type="NCBI Taxonomy" id="1282883"/>
    <lineage>
        <taxon>Bacteria</taxon>
        <taxon>Bacillati</taxon>
        <taxon>Actinomycetota</taxon>
        <taxon>Actinomycetes</taxon>
        <taxon>Micromonosporales</taxon>
        <taxon>Micromonosporaceae</taxon>
        <taxon>Micromonospora</taxon>
    </lineage>
</organism>
<accession>A0A7W7SUC2</accession>
<dbReference type="EMBL" id="JACHJW010000001">
    <property type="protein sequence ID" value="MBB4960716.1"/>
    <property type="molecule type" value="Genomic_DNA"/>
</dbReference>
<feature type="region of interest" description="Disordered" evidence="1">
    <location>
        <begin position="195"/>
        <end position="228"/>
    </location>
</feature>
<comment type="caution">
    <text evidence="2">The sequence shown here is derived from an EMBL/GenBank/DDBJ whole genome shotgun (WGS) entry which is preliminary data.</text>
</comment>
<reference evidence="2 3" key="1">
    <citation type="submission" date="2020-08" db="EMBL/GenBank/DDBJ databases">
        <title>Sequencing the genomes of 1000 actinobacteria strains.</title>
        <authorList>
            <person name="Klenk H.-P."/>
        </authorList>
    </citation>
    <scope>NUCLEOTIDE SEQUENCE [LARGE SCALE GENOMIC DNA]</scope>
    <source>
        <strain evidence="2 3">DSM 45886</strain>
    </source>
</reference>
<proteinExistence type="predicted"/>
<evidence type="ECO:0008006" key="4">
    <source>
        <dbReference type="Google" id="ProtNLM"/>
    </source>
</evidence>
<sequence>MGPDRLRAALEGVPDPGWLTEALRRVAAEPATLPRIFATVGRNCGRGQLPDAPGWTADDAARVLLLTALPADAVAAQVETLYRYGDAAEKRAVLRALPMLPLDAEALPLLHDAIRSNDTRLLTAALGPYARHLDDAAWRQAVLKCVFLGVPLSAVDALAERADTELAVMLAGLADERHAAGRSIPADATALLDRLTHASVRPASGPDQSAHGPDQVTHGPARSTSKEA</sequence>
<dbReference type="NCBIfam" id="NF035938">
    <property type="entry name" value="EboA_domain"/>
    <property type="match status" value="1"/>
</dbReference>
<evidence type="ECO:0000256" key="1">
    <source>
        <dbReference type="SAM" id="MobiDB-lite"/>
    </source>
</evidence>
<dbReference type="AlphaFoldDB" id="A0A7W7SUC2"/>
<gene>
    <name evidence="2" type="ORF">FHR38_004449</name>
</gene>
<keyword evidence="3" id="KW-1185">Reference proteome</keyword>
<protein>
    <recommendedName>
        <fullName evidence="4">Sugar phosphate isomerase</fullName>
    </recommendedName>
</protein>
<evidence type="ECO:0000313" key="3">
    <source>
        <dbReference type="Proteomes" id="UP000578819"/>
    </source>
</evidence>
<dbReference type="Proteomes" id="UP000578819">
    <property type="component" value="Unassembled WGS sequence"/>
</dbReference>
<evidence type="ECO:0000313" key="2">
    <source>
        <dbReference type="EMBL" id="MBB4960716.1"/>
    </source>
</evidence>
<dbReference type="RefSeq" id="WP_184536451.1">
    <property type="nucleotide sequence ID" value="NZ_JACHJW010000001.1"/>
</dbReference>